<evidence type="ECO:0000256" key="5">
    <source>
        <dbReference type="ARBA" id="ARBA00022679"/>
    </source>
</evidence>
<comment type="pathway">
    <text evidence="1 7">Cofactor biosynthesis; (R)-pantothenate biosynthesis; (R)-pantoate from 3-methyl-2-oxobutanoate: step 1/2.</text>
</comment>
<evidence type="ECO:0000256" key="1">
    <source>
        <dbReference type="ARBA" id="ARBA00005033"/>
    </source>
</evidence>
<dbReference type="GO" id="GO:0003864">
    <property type="term" value="F:3-methyl-2-oxobutanoate hydroxymethyltransferase activity"/>
    <property type="evidence" value="ECO:0007669"/>
    <property type="project" value="UniProtKB-UniRule"/>
</dbReference>
<reference evidence="11 12" key="1">
    <citation type="submission" date="2020-01" db="EMBL/GenBank/DDBJ databases">
        <authorList>
            <person name="Gulvik C.A."/>
            <person name="Batra D.G."/>
        </authorList>
    </citation>
    <scope>NUCLEOTIDE SEQUENCE [LARGE SCALE GENOMIC DNA]</scope>
    <source>
        <strain evidence="11 12">W9323</strain>
    </source>
</reference>
<dbReference type="PIRSF" id="PIRSF000388">
    <property type="entry name" value="Pantoate_hydroxy_MeTrfase"/>
    <property type="match status" value="1"/>
</dbReference>
<name>A0A7D4BPW2_9BACL</name>
<dbReference type="CDD" id="cd06557">
    <property type="entry name" value="KPHMT-like"/>
    <property type="match status" value="1"/>
</dbReference>
<evidence type="ECO:0000256" key="4">
    <source>
        <dbReference type="ARBA" id="ARBA00022655"/>
    </source>
</evidence>
<keyword evidence="5 7" id="KW-0808">Transferase</keyword>
<keyword evidence="11" id="KW-0489">Methyltransferase</keyword>
<dbReference type="InterPro" id="IPR003700">
    <property type="entry name" value="Pantoate_hydroxy_MeTrfase"/>
</dbReference>
<comment type="catalytic activity">
    <reaction evidence="7">
        <text>(6R)-5,10-methylene-5,6,7,8-tetrahydrofolate + 3-methyl-2-oxobutanoate + H2O = 2-dehydropantoate + (6S)-5,6,7,8-tetrahydrofolate</text>
        <dbReference type="Rhea" id="RHEA:11824"/>
        <dbReference type="ChEBI" id="CHEBI:11561"/>
        <dbReference type="ChEBI" id="CHEBI:11851"/>
        <dbReference type="ChEBI" id="CHEBI:15377"/>
        <dbReference type="ChEBI" id="CHEBI:15636"/>
        <dbReference type="ChEBI" id="CHEBI:57453"/>
        <dbReference type="EC" id="2.1.2.11"/>
    </reaction>
</comment>
<feature type="binding site" evidence="7 9">
    <location>
        <begin position="49"/>
        <end position="50"/>
    </location>
    <ligand>
        <name>3-methyl-2-oxobutanoate</name>
        <dbReference type="ChEBI" id="CHEBI:11851"/>
    </ligand>
</feature>
<dbReference type="AlphaFoldDB" id="A0A7D4BPW2"/>
<dbReference type="HAMAP" id="MF_00156">
    <property type="entry name" value="PanB"/>
    <property type="match status" value="1"/>
</dbReference>
<evidence type="ECO:0000256" key="3">
    <source>
        <dbReference type="ARBA" id="ARBA00011424"/>
    </source>
</evidence>
<dbReference type="Pfam" id="PF02548">
    <property type="entry name" value="Pantoate_transf"/>
    <property type="match status" value="1"/>
</dbReference>
<feature type="active site" description="Proton acceptor" evidence="7 8">
    <location>
        <position position="187"/>
    </location>
</feature>
<organism evidence="11 12">
    <name type="scientific">Kroppenstedtia pulmonis</name>
    <dbReference type="NCBI Taxonomy" id="1380685"/>
    <lineage>
        <taxon>Bacteria</taxon>
        <taxon>Bacillati</taxon>
        <taxon>Bacillota</taxon>
        <taxon>Bacilli</taxon>
        <taxon>Bacillales</taxon>
        <taxon>Thermoactinomycetaceae</taxon>
        <taxon>Kroppenstedtia</taxon>
    </lineage>
</organism>
<dbReference type="InterPro" id="IPR015813">
    <property type="entry name" value="Pyrv/PenolPyrv_kinase-like_dom"/>
</dbReference>
<evidence type="ECO:0000256" key="9">
    <source>
        <dbReference type="PIRSR" id="PIRSR000388-2"/>
    </source>
</evidence>
<dbReference type="InterPro" id="IPR040442">
    <property type="entry name" value="Pyrv_kinase-like_dom_sf"/>
</dbReference>
<sequence>MSATGEKVTVRTLQKMKEEERPIAMITAYDYPSGKLADQAGADILLVGDSLGMVVLGYDSTIAVTLEDMIHHTKAVVRGAQRSLIVTDLPFLTAHLSREEVLKAAGKLVQEGGAHAVKIEGGEEILSGAKACIQAGIPVMGHLGLTPQSVHQLGGYRVQGRDKETAAKLLRDAQLLEECGAFALVLECVPTELSDEISKSVSIPTIGIGAGGSCDGQVLVYHDILQYGSNLQPSFVKKYAFVGDQILEGIQHYVREVRQRVFPEKKHGFHLSSQQVKDLYGGKPGGTMDGGR</sequence>
<keyword evidence="7 10" id="KW-0460">Magnesium</keyword>
<dbReference type="KEGG" id="kpul:GXN76_07695"/>
<feature type="binding site" evidence="7 10">
    <location>
        <position position="88"/>
    </location>
    <ligand>
        <name>Mg(2+)</name>
        <dbReference type="ChEBI" id="CHEBI:18420"/>
    </ligand>
</feature>
<comment type="subcellular location">
    <subcellularLocation>
        <location evidence="7">Cytoplasm</location>
    </subcellularLocation>
</comment>
<evidence type="ECO:0000256" key="7">
    <source>
        <dbReference type="HAMAP-Rule" id="MF_00156"/>
    </source>
</evidence>
<keyword evidence="4 7" id="KW-0566">Pantothenate biosynthesis</keyword>
<dbReference type="GO" id="GO:0000287">
    <property type="term" value="F:magnesium ion binding"/>
    <property type="evidence" value="ECO:0007669"/>
    <property type="project" value="TreeGrafter"/>
</dbReference>
<evidence type="ECO:0000313" key="11">
    <source>
        <dbReference type="EMBL" id="QKG84371.1"/>
    </source>
</evidence>
<dbReference type="GO" id="GO:0008168">
    <property type="term" value="F:methyltransferase activity"/>
    <property type="evidence" value="ECO:0007669"/>
    <property type="project" value="UniProtKB-KW"/>
</dbReference>
<comment type="similarity">
    <text evidence="2 7">Belongs to the PanB family.</text>
</comment>
<dbReference type="GO" id="GO:0032259">
    <property type="term" value="P:methylation"/>
    <property type="evidence" value="ECO:0007669"/>
    <property type="project" value="UniProtKB-KW"/>
</dbReference>
<evidence type="ECO:0000256" key="6">
    <source>
        <dbReference type="ARBA" id="ARBA00056497"/>
    </source>
</evidence>
<feature type="binding site" evidence="7 9">
    <location>
        <position position="88"/>
    </location>
    <ligand>
        <name>3-methyl-2-oxobutanoate</name>
        <dbReference type="ChEBI" id="CHEBI:11851"/>
    </ligand>
</feature>
<dbReference type="NCBIfam" id="TIGR00222">
    <property type="entry name" value="panB"/>
    <property type="match status" value="1"/>
</dbReference>
<dbReference type="GO" id="GO:0015940">
    <property type="term" value="P:pantothenate biosynthetic process"/>
    <property type="evidence" value="ECO:0007669"/>
    <property type="project" value="UniProtKB-UniRule"/>
</dbReference>
<evidence type="ECO:0000256" key="10">
    <source>
        <dbReference type="PIRSR" id="PIRSR000388-3"/>
    </source>
</evidence>
<evidence type="ECO:0000256" key="8">
    <source>
        <dbReference type="PIRSR" id="PIRSR000388-1"/>
    </source>
</evidence>
<dbReference type="UniPathway" id="UPA00028">
    <property type="reaction ID" value="UER00003"/>
</dbReference>
<comment type="cofactor">
    <cofactor evidence="7 10">
        <name>Mg(2+)</name>
        <dbReference type="ChEBI" id="CHEBI:18420"/>
    </cofactor>
    <text evidence="7 10">Binds 1 Mg(2+) ion per subunit.</text>
</comment>
<dbReference type="RefSeq" id="WP_173221999.1">
    <property type="nucleotide sequence ID" value="NZ_CP048104.1"/>
</dbReference>
<keyword evidence="12" id="KW-1185">Reference proteome</keyword>
<proteinExistence type="inferred from homology"/>
<comment type="subunit">
    <text evidence="3 7">Homodecamer; pentamer of dimers.</text>
</comment>
<comment type="function">
    <text evidence="6 7">Catalyzes the reversible reaction in which hydroxymethyl group from 5,10-methylenetetrahydrofolate is transferred onto alpha-ketoisovalerate to form ketopantoate.</text>
</comment>
<dbReference type="SUPFAM" id="SSF51621">
    <property type="entry name" value="Phosphoenolpyruvate/pyruvate domain"/>
    <property type="match status" value="1"/>
</dbReference>
<evidence type="ECO:0000313" key="12">
    <source>
        <dbReference type="Proteomes" id="UP000503088"/>
    </source>
</evidence>
<keyword evidence="7" id="KW-0963">Cytoplasm</keyword>
<dbReference type="Gene3D" id="3.20.20.60">
    <property type="entry name" value="Phosphoenolpyruvate-binding domains"/>
    <property type="match status" value="1"/>
</dbReference>
<dbReference type="EMBL" id="CP048104">
    <property type="protein sequence ID" value="QKG84371.1"/>
    <property type="molecule type" value="Genomic_DNA"/>
</dbReference>
<feature type="binding site" evidence="7 10">
    <location>
        <position position="120"/>
    </location>
    <ligand>
        <name>Mg(2+)</name>
        <dbReference type="ChEBI" id="CHEBI:18420"/>
    </ligand>
</feature>
<dbReference type="PANTHER" id="PTHR20881:SF0">
    <property type="entry name" value="3-METHYL-2-OXOBUTANOATE HYDROXYMETHYLTRANSFERASE"/>
    <property type="match status" value="1"/>
</dbReference>
<gene>
    <name evidence="7 11" type="primary">panB</name>
    <name evidence="11" type="ORF">GXN76_07695</name>
</gene>
<keyword evidence="7 10" id="KW-0479">Metal-binding</keyword>
<dbReference type="GO" id="GO:0005737">
    <property type="term" value="C:cytoplasm"/>
    <property type="evidence" value="ECO:0007669"/>
    <property type="project" value="UniProtKB-SubCell"/>
</dbReference>
<feature type="binding site" evidence="7 10">
    <location>
        <position position="49"/>
    </location>
    <ligand>
        <name>Mg(2+)</name>
        <dbReference type="ChEBI" id="CHEBI:18420"/>
    </ligand>
</feature>
<feature type="binding site" evidence="7 9">
    <location>
        <position position="118"/>
    </location>
    <ligand>
        <name>3-methyl-2-oxobutanoate</name>
        <dbReference type="ChEBI" id="CHEBI:11851"/>
    </ligand>
</feature>
<protein>
    <recommendedName>
        <fullName evidence="7">3-methyl-2-oxobutanoate hydroxymethyltransferase</fullName>
        <ecNumber evidence="7">2.1.2.11</ecNumber>
    </recommendedName>
    <alternativeName>
        <fullName evidence="7">Ketopantoate hydroxymethyltransferase</fullName>
        <shortName evidence="7">KPHMT</shortName>
    </alternativeName>
</protein>
<dbReference type="PANTHER" id="PTHR20881">
    <property type="entry name" value="3-METHYL-2-OXOBUTANOATE HYDROXYMETHYLTRANSFERASE"/>
    <property type="match status" value="1"/>
</dbReference>
<dbReference type="NCBIfam" id="NF001452">
    <property type="entry name" value="PRK00311.1"/>
    <property type="match status" value="1"/>
</dbReference>
<dbReference type="Proteomes" id="UP000503088">
    <property type="component" value="Chromosome"/>
</dbReference>
<dbReference type="FunFam" id="3.20.20.60:FF:000003">
    <property type="entry name" value="3-methyl-2-oxobutanoate hydroxymethyltransferase"/>
    <property type="match status" value="1"/>
</dbReference>
<evidence type="ECO:0000256" key="2">
    <source>
        <dbReference type="ARBA" id="ARBA00008676"/>
    </source>
</evidence>
<dbReference type="EC" id="2.1.2.11" evidence="7"/>
<accession>A0A7D4BPW2</accession>